<feature type="binding site" evidence="6">
    <location>
        <begin position="152"/>
        <end position="153"/>
    </location>
    <ligand>
        <name>S-adenosyl-L-methionine</name>
        <dbReference type="ChEBI" id="CHEBI:59789"/>
    </ligand>
</feature>
<evidence type="ECO:0000313" key="8">
    <source>
        <dbReference type="EMBL" id="PIC39951.1"/>
    </source>
</evidence>
<comment type="catalytic activity">
    <reaction evidence="6">
        <text>a 2-methoxy-6-(all-trans-polyprenyl)benzene-1,4-diol + S-adenosyl-L-methionine = a 5-methoxy-2-methyl-3-(all-trans-polyprenyl)benzene-1,4-diol + S-adenosyl-L-homocysteine + H(+)</text>
        <dbReference type="Rhea" id="RHEA:28286"/>
        <dbReference type="Rhea" id="RHEA-COMP:10858"/>
        <dbReference type="Rhea" id="RHEA-COMP:10859"/>
        <dbReference type="ChEBI" id="CHEBI:15378"/>
        <dbReference type="ChEBI" id="CHEBI:57856"/>
        <dbReference type="ChEBI" id="CHEBI:59789"/>
        <dbReference type="ChEBI" id="CHEBI:84166"/>
        <dbReference type="ChEBI" id="CHEBI:84167"/>
        <dbReference type="EC" id="2.1.1.201"/>
    </reaction>
</comment>
<dbReference type="Pfam" id="PF01209">
    <property type="entry name" value="Ubie_methyltran"/>
    <property type="match status" value="1"/>
</dbReference>
<dbReference type="Gene3D" id="2.60.40.1470">
    <property type="entry name" value="ApaG domain"/>
    <property type="match status" value="1"/>
</dbReference>
<evidence type="ECO:0000256" key="6">
    <source>
        <dbReference type="HAMAP-Rule" id="MF_03191"/>
    </source>
</evidence>
<dbReference type="NCBIfam" id="TIGR01934">
    <property type="entry name" value="MenG_MenH_UbiE"/>
    <property type="match status" value="1"/>
</dbReference>
<dbReference type="STRING" id="1611254.A0A2G5UKS6"/>
<evidence type="ECO:0000256" key="1">
    <source>
        <dbReference type="ARBA" id="ARBA00022603"/>
    </source>
</evidence>
<dbReference type="CDD" id="cd02440">
    <property type="entry name" value="AdoMet_MTases"/>
    <property type="match status" value="1"/>
</dbReference>
<evidence type="ECO:0000256" key="4">
    <source>
        <dbReference type="ARBA" id="ARBA00022691"/>
    </source>
</evidence>
<keyword evidence="4 6" id="KW-0949">S-adenosyl-L-methionine</keyword>
<dbReference type="PANTHER" id="PTHR14289:SF16">
    <property type="entry name" value="POLYMERASE DELTA-INTERACTING PROTEIN 2"/>
    <property type="match status" value="1"/>
</dbReference>
<comment type="caution">
    <text evidence="8">The sequence shown here is derived from an EMBL/GenBank/DDBJ whole genome shotgun (WGS) entry which is preliminary data.</text>
</comment>
<evidence type="ECO:0000313" key="9">
    <source>
        <dbReference type="Proteomes" id="UP000230233"/>
    </source>
</evidence>
<dbReference type="Proteomes" id="UP000230233">
    <property type="component" value="Chromosome III"/>
</dbReference>
<dbReference type="PROSITE" id="PS51087">
    <property type="entry name" value="APAG"/>
    <property type="match status" value="1"/>
</dbReference>
<dbReference type="InterPro" id="IPR036623">
    <property type="entry name" value="Hemimethylated_DNA-bd_sf"/>
</dbReference>
<keyword evidence="1 6" id="KW-0489">Methyltransferase</keyword>
<dbReference type="GO" id="GO:0008425">
    <property type="term" value="F:2-methoxy-6-polyprenyl-1,4-benzoquinol methyltransferase activity"/>
    <property type="evidence" value="ECO:0007669"/>
    <property type="project" value="UniProtKB-UniRule"/>
</dbReference>
<accession>A0A2G5UKS6</accession>
<organism evidence="8 9">
    <name type="scientific">Caenorhabditis nigoni</name>
    <dbReference type="NCBI Taxonomy" id="1611254"/>
    <lineage>
        <taxon>Eukaryota</taxon>
        <taxon>Metazoa</taxon>
        <taxon>Ecdysozoa</taxon>
        <taxon>Nematoda</taxon>
        <taxon>Chromadorea</taxon>
        <taxon>Rhabditida</taxon>
        <taxon>Rhabditina</taxon>
        <taxon>Rhabditomorpha</taxon>
        <taxon>Rhabditoidea</taxon>
        <taxon>Rhabditidae</taxon>
        <taxon>Peloderinae</taxon>
        <taxon>Caenorhabditis</taxon>
    </lineage>
</organism>
<dbReference type="EC" id="2.1.1.201" evidence="6"/>
<feature type="binding site" evidence="6">
    <location>
        <position position="169"/>
    </location>
    <ligand>
        <name>S-adenosyl-L-methionine</name>
        <dbReference type="ChEBI" id="CHEBI:59789"/>
    </ligand>
</feature>
<dbReference type="SUPFAM" id="SSF141255">
    <property type="entry name" value="YccV-like"/>
    <property type="match status" value="1"/>
</dbReference>
<comment type="subunit">
    <text evidence="5">Component of a multi-subunit COQ enzyme complex, composed of at least COQ3, COQ4, COQ5, COQ6, COQ7 and COQ9. Interacts with PYURF; the interaction is direct, stabilizes COQ5 protein and associates PYURF with COQ enzyme complex.</text>
</comment>
<dbReference type="InterPro" id="IPR011722">
    <property type="entry name" value="Hemimethylated_DNA-bd_dom"/>
</dbReference>
<keyword evidence="6" id="KW-0472">Membrane</keyword>
<keyword evidence="2 6" id="KW-0808">Transferase</keyword>
<keyword evidence="3 6" id="KW-0831">Ubiquinone biosynthesis</keyword>
<dbReference type="GO" id="GO:0042645">
    <property type="term" value="C:mitochondrial nucleoid"/>
    <property type="evidence" value="ECO:0007669"/>
    <property type="project" value="TreeGrafter"/>
</dbReference>
<keyword evidence="6" id="KW-0496">Mitochondrion</keyword>
<dbReference type="InterPro" id="IPR036767">
    <property type="entry name" value="ApaG_sf"/>
</dbReference>
<feature type="binding site" evidence="6">
    <location>
        <position position="102"/>
    </location>
    <ligand>
        <name>S-adenosyl-L-methionine</name>
        <dbReference type="ChEBI" id="CHEBI:59789"/>
    </ligand>
</feature>
<protein>
    <recommendedName>
        <fullName evidence="6">2-methoxy-6-polyprenyl-1,4-benzoquinol methylase, mitochondrial</fullName>
        <ecNumber evidence="6">2.1.1.201</ecNumber>
    </recommendedName>
    <alternativeName>
        <fullName evidence="6">Ubiquinone biosynthesis methyltransferase COQ5</fullName>
    </alternativeName>
</protein>
<name>A0A2G5UKS6_9PELO</name>
<dbReference type="HAMAP" id="MF_01813">
    <property type="entry name" value="MenG_UbiE_methyltr"/>
    <property type="match status" value="1"/>
</dbReference>
<dbReference type="Pfam" id="PF04379">
    <property type="entry name" value="DUF525"/>
    <property type="match status" value="1"/>
</dbReference>
<comment type="subcellular location">
    <subcellularLocation>
        <location evidence="6">Mitochondrion inner membrane</location>
        <topology evidence="6">Peripheral membrane protein</topology>
        <orientation evidence="6">Matrix side</orientation>
    </subcellularLocation>
</comment>
<reference evidence="9" key="1">
    <citation type="submission" date="2017-10" db="EMBL/GenBank/DDBJ databases">
        <title>Rapid genome shrinkage in a self-fertile nematode reveals novel sperm competition proteins.</title>
        <authorList>
            <person name="Yin D."/>
            <person name="Schwarz E.M."/>
            <person name="Thomas C.G."/>
            <person name="Felde R.L."/>
            <person name="Korf I.F."/>
            <person name="Cutter A.D."/>
            <person name="Schartner C.M."/>
            <person name="Ralston E.J."/>
            <person name="Meyer B.J."/>
            <person name="Haag E.S."/>
        </authorList>
    </citation>
    <scope>NUCLEOTIDE SEQUENCE [LARGE SCALE GENOMIC DNA]</scope>
    <source>
        <strain evidence="9">JU1422</strain>
    </source>
</reference>
<dbReference type="GO" id="GO:0005634">
    <property type="term" value="C:nucleus"/>
    <property type="evidence" value="ECO:0007669"/>
    <property type="project" value="TreeGrafter"/>
</dbReference>
<dbReference type="SUPFAM" id="SSF53335">
    <property type="entry name" value="S-adenosyl-L-methionine-dependent methyltransferases"/>
    <property type="match status" value="1"/>
</dbReference>
<proteinExistence type="inferred from homology"/>
<comment type="pathway">
    <text evidence="6">Cofactor biosynthesis; ubiquinone biosynthesis.</text>
</comment>
<feature type="binding site" evidence="6">
    <location>
        <position position="122"/>
    </location>
    <ligand>
        <name>S-adenosyl-L-methionine</name>
        <dbReference type="ChEBI" id="CHEBI:59789"/>
    </ligand>
</feature>
<dbReference type="UniPathway" id="UPA00232"/>
<dbReference type="InterPro" id="IPR023576">
    <property type="entry name" value="UbiE/COQ5_MeTrFase_CS"/>
</dbReference>
<dbReference type="InterPro" id="IPR004033">
    <property type="entry name" value="UbiE/COQ5_MeTrFase"/>
</dbReference>
<evidence type="ECO:0000259" key="7">
    <source>
        <dbReference type="PROSITE" id="PS51087"/>
    </source>
</evidence>
<dbReference type="InterPro" id="IPR007474">
    <property type="entry name" value="ApaG_domain"/>
</dbReference>
<dbReference type="OrthoDB" id="5913487at2759"/>
<dbReference type="PROSITE" id="PS51608">
    <property type="entry name" value="SAM_MT_UBIE"/>
    <property type="match status" value="1"/>
</dbReference>
<evidence type="ECO:0000256" key="3">
    <source>
        <dbReference type="ARBA" id="ARBA00022688"/>
    </source>
</evidence>
<feature type="domain" description="ApaG" evidence="7">
    <location>
        <begin position="472"/>
        <end position="598"/>
    </location>
</feature>
<dbReference type="InterPro" id="IPR029063">
    <property type="entry name" value="SAM-dependent_MTases_sf"/>
</dbReference>
<keyword evidence="6" id="KW-0999">Mitochondrion inner membrane</keyword>
<dbReference type="GO" id="GO:0031314">
    <property type="term" value="C:extrinsic component of mitochondrial inner membrane"/>
    <property type="evidence" value="ECO:0007669"/>
    <property type="project" value="UniProtKB-UniRule"/>
</dbReference>
<dbReference type="SMART" id="SM00992">
    <property type="entry name" value="YccV-like"/>
    <property type="match status" value="1"/>
</dbReference>
<dbReference type="PROSITE" id="PS01183">
    <property type="entry name" value="UBIE_1"/>
    <property type="match status" value="1"/>
</dbReference>
<dbReference type="Gene3D" id="3.40.50.150">
    <property type="entry name" value="Vaccinia Virus protein VP39"/>
    <property type="match status" value="1"/>
</dbReference>
<dbReference type="GO" id="GO:0032259">
    <property type="term" value="P:methylation"/>
    <property type="evidence" value="ECO:0007669"/>
    <property type="project" value="UniProtKB-KW"/>
</dbReference>
<evidence type="ECO:0000256" key="5">
    <source>
        <dbReference type="ARBA" id="ARBA00046387"/>
    </source>
</evidence>
<evidence type="ECO:0000256" key="2">
    <source>
        <dbReference type="ARBA" id="ARBA00022679"/>
    </source>
</evidence>
<comment type="function">
    <text evidence="6">Methyltransferase required for the conversion of 2-polyprenyl-6-methoxy-1,4-benzoquinol (DDMQH2) to 2-polyprenyl-3-methyl-6-methoxy-1,4-benzoquinol (DMQH2).</text>
</comment>
<dbReference type="GO" id="GO:0003677">
    <property type="term" value="F:DNA binding"/>
    <property type="evidence" value="ECO:0007669"/>
    <property type="project" value="InterPro"/>
</dbReference>
<keyword evidence="9" id="KW-1185">Reference proteome</keyword>
<sequence length="608" mass="69546">MKRATHLLLVPRRLQNLRFLSEKAAGNLAMEPGKKTTHFGFTDVDEEEKEKKVHHVFANVAKKYDLMNDAMSMGVHRLWKDYYVGGLQIPYNAKILDMAGGTGDIAFRLLRHSPTAKVTVSDINQPMLDVGKQRAEKERDINASRLEWVCANAEQMPFESNTYDLFTMSFGIRNCTHPQKVIAEAFRILKPGGQLAILEFSQVNAALKPIYDAYSFNVIPVLGEILASDRQSYQYLVESIRKFPNQDEFARIIREEGFERVTYENMTFGSHIQMKLRNVIQHGLRSFSTGKVAFSRFRSATTPTLKEIGLLLPSTNTTPTFEAGQIFIHRTFAYKGVVVCSFPCRLHEKRSQQNEKHLTTRDFYQVLIHRHDWSHMGFPVDITSYLVDAPMENKRHGQKMLTLINGMDCVSHEDIIPFTPSGGVNFDHDLFDHIFNAAHDGTGLYNVAMKPELVERYTNPERSWLAPRDVYRERTENIEVTVMTFYLGANMVGGQQQHMWRYVIRIENKKPENGVILRERTLKVYSLNNMNQMHGHGVVGKQPELNAATPAFQFSSTLELKHTKGGHMWGRFKMERENGVLFDVHIPTIVFESTEEINETPIATPDAA</sequence>
<dbReference type="SUPFAM" id="SSF110069">
    <property type="entry name" value="ApaG-like"/>
    <property type="match status" value="1"/>
</dbReference>
<gene>
    <name evidence="8" type="primary">Cni-tag-307</name>
    <name evidence="8" type="synonym">Cnig_chr_III.g11469</name>
    <name evidence="6" type="synonym">coq-5</name>
    <name evidence="8" type="ORF">B9Z55_011469</name>
</gene>
<dbReference type="EMBL" id="PDUG01000003">
    <property type="protein sequence ID" value="PIC39951.1"/>
    <property type="molecule type" value="Genomic_DNA"/>
</dbReference>
<dbReference type="FunFam" id="3.40.50.150:FF:000064">
    <property type="entry name" value="2-methoxy-6-polyprenyl-1,4-benzoquinol methylase, mitochondrial"/>
    <property type="match status" value="1"/>
</dbReference>
<dbReference type="PANTHER" id="PTHR14289">
    <property type="entry name" value="F-BOX ONLY PROTEIN 3"/>
    <property type="match status" value="1"/>
</dbReference>
<dbReference type="AlphaFoldDB" id="A0A2G5UKS6"/>
<comment type="similarity">
    <text evidence="6">Belongs to the class I-like SAM-binding methyltransferase superfamily. MenG/UbiE family.</text>
</comment>
<dbReference type="GO" id="GO:0070987">
    <property type="term" value="P:error-free translesion synthesis"/>
    <property type="evidence" value="ECO:0007669"/>
    <property type="project" value="TreeGrafter"/>
</dbReference>